<keyword evidence="3" id="KW-1185">Reference proteome</keyword>
<reference evidence="2 3" key="1">
    <citation type="submission" date="2022-04" db="EMBL/GenBank/DDBJ databases">
        <title>Genome sequence of soybean root-associated Caulobacter segnis RL271.</title>
        <authorList>
            <person name="Longley R."/>
            <person name="Bonito G."/>
            <person name="Trigodet F."/>
            <person name="Crosson S."/>
            <person name="Fiebig A."/>
        </authorList>
    </citation>
    <scope>NUCLEOTIDE SEQUENCE [LARGE SCALE GENOMIC DNA]</scope>
    <source>
        <strain evidence="2 3">RL271</strain>
    </source>
</reference>
<dbReference type="Proteomes" id="UP001057520">
    <property type="component" value="Chromosome"/>
</dbReference>
<gene>
    <name evidence="2" type="ORF">MZV50_03630</name>
</gene>
<sequence length="72" mass="7471">MGAAGPHHRPGRRGARGAARPGGVDSILIIAASTPVDLPFILAAQVTRIILVLMVGPWAASRVARWTRPPAA</sequence>
<dbReference type="Pfam" id="PF05145">
    <property type="entry name" value="AbrB"/>
    <property type="match status" value="1"/>
</dbReference>
<feature type="compositionally biased region" description="Basic residues" evidence="1">
    <location>
        <begin position="1"/>
        <end position="15"/>
    </location>
</feature>
<accession>A0ABY4ZVT9</accession>
<organism evidence="2 3">
    <name type="scientific">Caulobacter segnis</name>
    <dbReference type="NCBI Taxonomy" id="88688"/>
    <lineage>
        <taxon>Bacteria</taxon>
        <taxon>Pseudomonadati</taxon>
        <taxon>Pseudomonadota</taxon>
        <taxon>Alphaproteobacteria</taxon>
        <taxon>Caulobacterales</taxon>
        <taxon>Caulobacteraceae</taxon>
        <taxon>Caulobacter</taxon>
    </lineage>
</organism>
<evidence type="ECO:0000313" key="3">
    <source>
        <dbReference type="Proteomes" id="UP001057520"/>
    </source>
</evidence>
<protein>
    <submittedName>
        <fullName evidence="2">AbrB family transcriptional regulator</fullName>
    </submittedName>
</protein>
<name>A0ABY4ZVT9_9CAUL</name>
<evidence type="ECO:0000256" key="1">
    <source>
        <dbReference type="SAM" id="MobiDB-lite"/>
    </source>
</evidence>
<evidence type="ECO:0000313" key="2">
    <source>
        <dbReference type="EMBL" id="USQ96686.1"/>
    </source>
</evidence>
<proteinExistence type="predicted"/>
<dbReference type="InterPro" id="IPR007820">
    <property type="entry name" value="AbrB_fam"/>
</dbReference>
<feature type="region of interest" description="Disordered" evidence="1">
    <location>
        <begin position="1"/>
        <end position="20"/>
    </location>
</feature>
<dbReference type="EMBL" id="CP096040">
    <property type="protein sequence ID" value="USQ96686.1"/>
    <property type="molecule type" value="Genomic_DNA"/>
</dbReference>